<sequence length="94" mass="10439">MLTRTKIENVDVLPPIEEDEGWSHKGCGWDASPCGELPTHFISTPCPEHGRAHAGDSTTYCQRHYALTLLQIVEVEMPFQSAAFDDLVFDHGAL</sequence>
<name>A0ABT1G072_9CORY</name>
<dbReference type="Proteomes" id="UP001204000">
    <property type="component" value="Unassembled WGS sequence"/>
</dbReference>
<evidence type="ECO:0000313" key="2">
    <source>
        <dbReference type="Proteomes" id="UP001204000"/>
    </source>
</evidence>
<gene>
    <name evidence="1" type="ORF">M5J20_04410</name>
</gene>
<accession>A0ABT1G072</accession>
<protein>
    <submittedName>
        <fullName evidence="1">Uncharacterized protein</fullName>
    </submittedName>
</protein>
<organism evidence="1 2">
    <name type="scientific">Corynebacterium stercoris</name>
    <dbReference type="NCBI Taxonomy" id="2943490"/>
    <lineage>
        <taxon>Bacteria</taxon>
        <taxon>Bacillati</taxon>
        <taxon>Actinomycetota</taxon>
        <taxon>Actinomycetes</taxon>
        <taxon>Mycobacteriales</taxon>
        <taxon>Corynebacteriaceae</taxon>
        <taxon>Corynebacterium</taxon>
    </lineage>
</organism>
<evidence type="ECO:0000313" key="1">
    <source>
        <dbReference type="EMBL" id="MCP1387430.1"/>
    </source>
</evidence>
<dbReference type="EMBL" id="JAMFTQ010000003">
    <property type="protein sequence ID" value="MCP1387430.1"/>
    <property type="molecule type" value="Genomic_DNA"/>
</dbReference>
<comment type="caution">
    <text evidence="1">The sequence shown here is derived from an EMBL/GenBank/DDBJ whole genome shotgun (WGS) entry which is preliminary data.</text>
</comment>
<proteinExistence type="predicted"/>
<reference evidence="1" key="1">
    <citation type="submission" date="2022-05" db="EMBL/GenBank/DDBJ databases">
        <title>Corynebacterium sp. TA-R-1 sp. nov., isolated from human feces.</title>
        <authorList>
            <person name="Shamsuzzaman M."/>
            <person name="Dahal R.H."/>
        </authorList>
    </citation>
    <scope>NUCLEOTIDE SEQUENCE</scope>
    <source>
        <strain evidence="1">TA-R-1</strain>
    </source>
</reference>
<dbReference type="RefSeq" id="WP_253576785.1">
    <property type="nucleotide sequence ID" value="NZ_JAMFTQ010000003.1"/>
</dbReference>
<keyword evidence="2" id="KW-1185">Reference proteome</keyword>